<feature type="region of interest" description="Disordered" evidence="1">
    <location>
        <begin position="1"/>
        <end position="44"/>
    </location>
</feature>
<evidence type="ECO:0000313" key="3">
    <source>
        <dbReference type="Proteomes" id="UP001569904"/>
    </source>
</evidence>
<dbReference type="Proteomes" id="UP001569904">
    <property type="component" value="Unassembled WGS sequence"/>
</dbReference>
<dbReference type="EMBL" id="JAXCEH010000028">
    <property type="protein sequence ID" value="MFA1558236.1"/>
    <property type="molecule type" value="Genomic_DNA"/>
</dbReference>
<accession>A0ABV4R5N1</accession>
<comment type="caution">
    <text evidence="2">The sequence shown here is derived from an EMBL/GenBank/DDBJ whole genome shotgun (WGS) entry which is preliminary data.</text>
</comment>
<protein>
    <submittedName>
        <fullName evidence="2">Uncharacterized protein</fullName>
    </submittedName>
</protein>
<feature type="compositionally biased region" description="Basic and acidic residues" evidence="1">
    <location>
        <begin position="18"/>
        <end position="35"/>
    </location>
</feature>
<gene>
    <name evidence="2" type="ORF">SM436_31500</name>
</gene>
<keyword evidence="3" id="KW-1185">Reference proteome</keyword>
<sequence>MLGALSAIPRTPTAGRAGKVDERDPCDLWDGRDYPENALSPLVT</sequence>
<evidence type="ECO:0000256" key="1">
    <source>
        <dbReference type="SAM" id="MobiDB-lite"/>
    </source>
</evidence>
<organism evidence="2 3">
    <name type="scientific">Actinomadura chokoriensis</name>
    <dbReference type="NCBI Taxonomy" id="454156"/>
    <lineage>
        <taxon>Bacteria</taxon>
        <taxon>Bacillati</taxon>
        <taxon>Actinomycetota</taxon>
        <taxon>Actinomycetes</taxon>
        <taxon>Streptosporangiales</taxon>
        <taxon>Thermomonosporaceae</taxon>
        <taxon>Actinomadura</taxon>
    </lineage>
</organism>
<name>A0ABV4R5N1_9ACTN</name>
<reference evidence="2 3" key="1">
    <citation type="submission" date="2023-11" db="EMBL/GenBank/DDBJ databases">
        <title>Actinomadura monticuli sp. nov., isolated from volcanic ash.</title>
        <authorList>
            <person name="Lee S.D."/>
            <person name="Yang H."/>
            <person name="Kim I.S."/>
        </authorList>
    </citation>
    <scope>NUCLEOTIDE SEQUENCE [LARGE SCALE GENOMIC DNA]</scope>
    <source>
        <strain evidence="2 3">DSM 45346</strain>
    </source>
</reference>
<proteinExistence type="predicted"/>
<evidence type="ECO:0000313" key="2">
    <source>
        <dbReference type="EMBL" id="MFA1558236.1"/>
    </source>
</evidence>
<dbReference type="RefSeq" id="WP_371945180.1">
    <property type="nucleotide sequence ID" value="NZ_JAXCEH010000028.1"/>
</dbReference>